<dbReference type="EMBL" id="CP097510">
    <property type="protein sequence ID" value="URE28616.1"/>
    <property type="molecule type" value="Genomic_DNA"/>
</dbReference>
<name>A0A9E7H6P8_9LILI</name>
<proteinExistence type="predicted"/>
<accession>A0A9E7H6P8</accession>
<dbReference type="Proteomes" id="UP001055439">
    <property type="component" value="Chromosome 8"/>
</dbReference>
<dbReference type="AlphaFoldDB" id="A0A9E7H6P8"/>
<sequence length="136" mass="15381">MTEGGGVVSISFQAWPNKEELAILVEESKWVASGMRTWQASDSEDDEFEHNQFGTQSWCFGFGRAFGLVNPVMIDVQGSIVERSPRRDWSSSHLCKDWGPEAISHEEKEKCSAISISHRLVHEFSRSSKEDWSTSL</sequence>
<organism evidence="1 2">
    <name type="scientific">Musa troglodytarum</name>
    <name type="common">fe'i banana</name>
    <dbReference type="NCBI Taxonomy" id="320322"/>
    <lineage>
        <taxon>Eukaryota</taxon>
        <taxon>Viridiplantae</taxon>
        <taxon>Streptophyta</taxon>
        <taxon>Embryophyta</taxon>
        <taxon>Tracheophyta</taxon>
        <taxon>Spermatophyta</taxon>
        <taxon>Magnoliopsida</taxon>
        <taxon>Liliopsida</taxon>
        <taxon>Zingiberales</taxon>
        <taxon>Musaceae</taxon>
        <taxon>Musa</taxon>
    </lineage>
</organism>
<reference evidence="1" key="1">
    <citation type="submission" date="2022-05" db="EMBL/GenBank/DDBJ databases">
        <title>The Musa troglodytarum L. genome provides insights into the mechanism of non-climacteric behaviour and enrichment of carotenoids.</title>
        <authorList>
            <person name="Wang J."/>
        </authorList>
    </citation>
    <scope>NUCLEOTIDE SEQUENCE</scope>
    <source>
        <tissue evidence="1">Leaf</tissue>
    </source>
</reference>
<protein>
    <submittedName>
        <fullName evidence="1">Uncharacterized protein</fullName>
    </submittedName>
</protein>
<gene>
    <name evidence="1" type="ORF">MUK42_11522</name>
</gene>
<evidence type="ECO:0000313" key="1">
    <source>
        <dbReference type="EMBL" id="URE28616.1"/>
    </source>
</evidence>
<keyword evidence="2" id="KW-1185">Reference proteome</keyword>
<evidence type="ECO:0000313" key="2">
    <source>
        <dbReference type="Proteomes" id="UP001055439"/>
    </source>
</evidence>